<comment type="caution">
    <text evidence="2">The sequence shown here is derived from an EMBL/GenBank/DDBJ whole genome shotgun (WGS) entry which is preliminary data.</text>
</comment>
<evidence type="ECO:0000259" key="1">
    <source>
        <dbReference type="SMART" id="SM00813"/>
    </source>
</evidence>
<dbReference type="Proteomes" id="UP001341840">
    <property type="component" value="Unassembled WGS sequence"/>
</dbReference>
<dbReference type="SMART" id="SM00813">
    <property type="entry name" value="Alpha-L-AF_C"/>
    <property type="match status" value="1"/>
</dbReference>
<name>A0ABU6Q969_9FABA</name>
<feature type="domain" description="Alpha-L-arabinofuranosidase C-terminal" evidence="1">
    <location>
        <begin position="23"/>
        <end position="191"/>
    </location>
</feature>
<dbReference type="PANTHER" id="PTHR31776">
    <property type="entry name" value="ALPHA-L-ARABINOFURANOSIDASE 1"/>
    <property type="match status" value="1"/>
</dbReference>
<reference evidence="2 3" key="1">
    <citation type="journal article" date="2023" name="Plants (Basel)">
        <title>Bridging the Gap: Combining Genomics and Transcriptomics Approaches to Understand Stylosanthes scabra, an Orphan Legume from the Brazilian Caatinga.</title>
        <authorList>
            <person name="Ferreira-Neto J.R.C."/>
            <person name="da Silva M.D."/>
            <person name="Binneck E."/>
            <person name="de Melo N.F."/>
            <person name="da Silva R.H."/>
            <person name="de Melo A.L.T.M."/>
            <person name="Pandolfi V."/>
            <person name="Bustamante F.O."/>
            <person name="Brasileiro-Vidal A.C."/>
            <person name="Benko-Iseppon A.M."/>
        </authorList>
    </citation>
    <scope>NUCLEOTIDE SEQUENCE [LARGE SCALE GENOMIC DNA]</scope>
    <source>
        <tissue evidence="2">Leaves</tissue>
    </source>
</reference>
<dbReference type="InterPro" id="IPR051563">
    <property type="entry name" value="Glycosyl_Hydrolase_51"/>
</dbReference>
<dbReference type="InterPro" id="IPR013780">
    <property type="entry name" value="Glyco_hydro_b"/>
</dbReference>
<dbReference type="Gene3D" id="3.20.20.80">
    <property type="entry name" value="Glycosidases"/>
    <property type="match status" value="1"/>
</dbReference>
<evidence type="ECO:0000313" key="3">
    <source>
        <dbReference type="Proteomes" id="UP001341840"/>
    </source>
</evidence>
<gene>
    <name evidence="2" type="ORF">PIB30_023294</name>
</gene>
<sequence>MDTFSNSSRFDKTSRSGPKVFVSEYAARDNDARNGTLLAAVAEAAFLIGLERNRNWIPDTIAFNSYQSYGTPSYWLQQLFIESSGALYLNSTLQTSSNSILASAIRYKSSQDFKTYLRVKVVNFGSEIEKLRICINGLSSKVQQSGSTKTVLTSLNKMDGNSFSEPNKVVPRKSALENASNNMVVLITPYSVTSFDLLI</sequence>
<dbReference type="PANTHER" id="PTHR31776:SF18">
    <property type="entry name" value="NON-REDUCING END ALPHA-L-ARABINOFURANOSIDASE"/>
    <property type="match status" value="1"/>
</dbReference>
<keyword evidence="3" id="KW-1185">Reference proteome</keyword>
<dbReference type="Gene3D" id="2.60.40.1180">
    <property type="entry name" value="Golgi alpha-mannosidase II"/>
    <property type="match status" value="1"/>
</dbReference>
<organism evidence="2 3">
    <name type="scientific">Stylosanthes scabra</name>
    <dbReference type="NCBI Taxonomy" id="79078"/>
    <lineage>
        <taxon>Eukaryota</taxon>
        <taxon>Viridiplantae</taxon>
        <taxon>Streptophyta</taxon>
        <taxon>Embryophyta</taxon>
        <taxon>Tracheophyta</taxon>
        <taxon>Spermatophyta</taxon>
        <taxon>Magnoliopsida</taxon>
        <taxon>eudicotyledons</taxon>
        <taxon>Gunneridae</taxon>
        <taxon>Pentapetalae</taxon>
        <taxon>rosids</taxon>
        <taxon>fabids</taxon>
        <taxon>Fabales</taxon>
        <taxon>Fabaceae</taxon>
        <taxon>Papilionoideae</taxon>
        <taxon>50 kb inversion clade</taxon>
        <taxon>dalbergioids sensu lato</taxon>
        <taxon>Dalbergieae</taxon>
        <taxon>Pterocarpus clade</taxon>
        <taxon>Stylosanthes</taxon>
    </lineage>
</organism>
<dbReference type="EMBL" id="JASCZI010000081">
    <property type="protein sequence ID" value="MED6108378.1"/>
    <property type="molecule type" value="Genomic_DNA"/>
</dbReference>
<evidence type="ECO:0000313" key="2">
    <source>
        <dbReference type="EMBL" id="MED6108378.1"/>
    </source>
</evidence>
<protein>
    <recommendedName>
        <fullName evidence="1">Alpha-L-arabinofuranosidase C-terminal domain-containing protein</fullName>
    </recommendedName>
</protein>
<proteinExistence type="predicted"/>
<dbReference type="InterPro" id="IPR017853">
    <property type="entry name" value="GH"/>
</dbReference>
<dbReference type="SUPFAM" id="SSF51445">
    <property type="entry name" value="(Trans)glycosidases"/>
    <property type="match status" value="1"/>
</dbReference>
<dbReference type="Pfam" id="PF06964">
    <property type="entry name" value="Alpha-L-AF_C"/>
    <property type="match status" value="1"/>
</dbReference>
<dbReference type="InterPro" id="IPR010720">
    <property type="entry name" value="Alpha-L-AF_C"/>
</dbReference>
<accession>A0ABU6Q969</accession>